<dbReference type="AlphaFoldDB" id="G0UQE8"/>
<feature type="compositionally biased region" description="Basic and acidic residues" evidence="1">
    <location>
        <begin position="9"/>
        <end position="31"/>
    </location>
</feature>
<reference evidence="2" key="1">
    <citation type="journal article" date="2012" name="Proc. Natl. Acad. Sci. U.S.A.">
        <title>Antigenic diversity is generated by distinct evolutionary mechanisms in African trypanosome species.</title>
        <authorList>
            <person name="Jackson A.P."/>
            <person name="Berry A."/>
            <person name="Aslett M."/>
            <person name="Allison H.C."/>
            <person name="Burton P."/>
            <person name="Vavrova-Anderson J."/>
            <person name="Brown R."/>
            <person name="Browne H."/>
            <person name="Corton N."/>
            <person name="Hauser H."/>
            <person name="Gamble J."/>
            <person name="Gilderthorp R."/>
            <person name="Marcello L."/>
            <person name="McQuillan J."/>
            <person name="Otto T.D."/>
            <person name="Quail M.A."/>
            <person name="Sanders M.J."/>
            <person name="van Tonder A."/>
            <person name="Ginger M.L."/>
            <person name="Field M.C."/>
            <person name="Barry J.D."/>
            <person name="Hertz-Fowler C."/>
            <person name="Berriman M."/>
        </authorList>
    </citation>
    <scope>NUCLEOTIDE SEQUENCE</scope>
    <source>
        <strain evidence="2">IL3000</strain>
    </source>
</reference>
<evidence type="ECO:0000313" key="2">
    <source>
        <dbReference type="EMBL" id="CCC91609.1"/>
    </source>
</evidence>
<feature type="compositionally biased region" description="Polar residues" evidence="1">
    <location>
        <begin position="61"/>
        <end position="70"/>
    </location>
</feature>
<feature type="region of interest" description="Disordered" evidence="1">
    <location>
        <begin position="1"/>
        <end position="73"/>
    </location>
</feature>
<evidence type="ECO:0000256" key="1">
    <source>
        <dbReference type="SAM" id="MobiDB-lite"/>
    </source>
</evidence>
<proteinExistence type="predicted"/>
<dbReference type="VEuPathDB" id="TriTrypDB:TcIL3000_7_4230"/>
<protein>
    <submittedName>
        <fullName evidence="2">Uncharacterized protein</fullName>
    </submittedName>
</protein>
<dbReference type="EMBL" id="HE575320">
    <property type="protein sequence ID" value="CCC91609.1"/>
    <property type="molecule type" value="Genomic_DNA"/>
</dbReference>
<feature type="compositionally biased region" description="Polar residues" evidence="1">
    <location>
        <begin position="162"/>
        <end position="174"/>
    </location>
</feature>
<feature type="region of interest" description="Disordered" evidence="1">
    <location>
        <begin position="149"/>
        <end position="195"/>
    </location>
</feature>
<accession>G0UQE8</accession>
<gene>
    <name evidence="2" type="ORF">TCIL3000_7_4230</name>
</gene>
<feature type="compositionally biased region" description="Low complexity" evidence="1">
    <location>
        <begin position="176"/>
        <end position="190"/>
    </location>
</feature>
<organism evidence="2">
    <name type="scientific">Trypanosoma congolense (strain IL3000)</name>
    <dbReference type="NCBI Taxonomy" id="1068625"/>
    <lineage>
        <taxon>Eukaryota</taxon>
        <taxon>Discoba</taxon>
        <taxon>Euglenozoa</taxon>
        <taxon>Kinetoplastea</taxon>
        <taxon>Metakinetoplastina</taxon>
        <taxon>Trypanosomatida</taxon>
        <taxon>Trypanosomatidae</taxon>
        <taxon>Trypanosoma</taxon>
        <taxon>Nannomonas</taxon>
    </lineage>
</organism>
<sequence length="357" mass="39025">MIPVPDMKNVGDPHEKLSTCGRTSKEADGLRSCHGSRTRTPLRASGVHRSTSRVTNERTPNRCQGQTTGNAMEDTGPVAELRQRAEGVAAVLGVNVFQIRDQLMLQRVAVEVAERFSLLEEWYNAQLRERCDYLEHCVLRLVGAANSQNAQLPSEKYPTPTAIRQRQGLTSRATGLSRPSLSFDSRSSSNNHDDSMRTHAAAACSPMKARHSKYSAGSCTKYMGRPTTSLFALHFQSPVHDVNMYNVAESSRGLCSNRRRMRDVLGSCGASGVMKTKAGSRERRKTQSAASSHGPLSRGCSEVEMCDALDSCSKLASRRANHGSAVLLSASGRKYTPRRVIPSSSRLVRAVDVCARD</sequence>
<feature type="region of interest" description="Disordered" evidence="1">
    <location>
        <begin position="277"/>
        <end position="299"/>
    </location>
</feature>
<name>G0UQE8_TRYCI</name>